<reference evidence="1" key="1">
    <citation type="submission" date="2021-06" db="EMBL/GenBank/DDBJ databases">
        <authorList>
            <person name="Kallberg Y."/>
            <person name="Tangrot J."/>
            <person name="Rosling A."/>
        </authorList>
    </citation>
    <scope>NUCLEOTIDE SEQUENCE</scope>
    <source>
        <strain evidence="1">MA461A</strain>
    </source>
</reference>
<proteinExistence type="predicted"/>
<comment type="caution">
    <text evidence="1">The sequence shown here is derived from an EMBL/GenBank/DDBJ whole genome shotgun (WGS) entry which is preliminary data.</text>
</comment>
<name>A0ACA9S643_9GLOM</name>
<protein>
    <submittedName>
        <fullName evidence="1">15578_t:CDS:1</fullName>
    </submittedName>
</protein>
<accession>A0ACA9S643</accession>
<evidence type="ECO:0000313" key="2">
    <source>
        <dbReference type="Proteomes" id="UP000789920"/>
    </source>
</evidence>
<dbReference type="EMBL" id="CAJVQC010092778">
    <property type="protein sequence ID" value="CAG8826794.1"/>
    <property type="molecule type" value="Genomic_DNA"/>
</dbReference>
<dbReference type="Proteomes" id="UP000789920">
    <property type="component" value="Unassembled WGS sequence"/>
</dbReference>
<feature type="non-terminal residue" evidence="1">
    <location>
        <position position="206"/>
    </location>
</feature>
<evidence type="ECO:0000313" key="1">
    <source>
        <dbReference type="EMBL" id="CAG8826794.1"/>
    </source>
</evidence>
<sequence>MNHAVSDSPGVRECHCLFTYNNSVYLFGGHIKWNTWAVNSFFHTAKMPFITSSIPWVALNTTNAVNTCDMTCVVEPSMGLLLVIGGSWAQDPGYEGLQVYNFKSNVWNEAQYLVGYPSAIGMGIFQPRSVLIEPGIVLIWGGTRHPSTLRVIYKLNMTVTPWKWEPIVQNMTTVLNSVGISRSRERVFIFGGIDKVNVPSTTVGEE</sequence>
<organism evidence="1 2">
    <name type="scientific">Racocetra persica</name>
    <dbReference type="NCBI Taxonomy" id="160502"/>
    <lineage>
        <taxon>Eukaryota</taxon>
        <taxon>Fungi</taxon>
        <taxon>Fungi incertae sedis</taxon>
        <taxon>Mucoromycota</taxon>
        <taxon>Glomeromycotina</taxon>
        <taxon>Glomeromycetes</taxon>
        <taxon>Diversisporales</taxon>
        <taxon>Gigasporaceae</taxon>
        <taxon>Racocetra</taxon>
    </lineage>
</organism>
<keyword evidence="2" id="KW-1185">Reference proteome</keyword>
<gene>
    <name evidence="1" type="ORF">RPERSI_LOCUS26811</name>
</gene>